<keyword evidence="5 6" id="KW-0472">Membrane</keyword>
<dbReference type="KEGG" id="mcos:GM418_27500"/>
<evidence type="ECO:0000256" key="2">
    <source>
        <dbReference type="ARBA" id="ARBA00022475"/>
    </source>
</evidence>
<feature type="transmembrane region" description="Helical" evidence="6">
    <location>
        <begin position="750"/>
        <end position="771"/>
    </location>
</feature>
<dbReference type="Proteomes" id="UP000428260">
    <property type="component" value="Chromosome"/>
</dbReference>
<dbReference type="PANTHER" id="PTHR30572">
    <property type="entry name" value="MEMBRANE COMPONENT OF TRANSPORTER-RELATED"/>
    <property type="match status" value="1"/>
</dbReference>
<dbReference type="Pfam" id="PF02687">
    <property type="entry name" value="FtsX"/>
    <property type="match status" value="2"/>
</dbReference>
<name>A0A6I6JVT8_9BACT</name>
<comment type="subcellular location">
    <subcellularLocation>
        <location evidence="1">Cell membrane</location>
        <topology evidence="1">Multi-pass membrane protein</topology>
    </subcellularLocation>
</comment>
<feature type="transmembrane region" description="Helical" evidence="6">
    <location>
        <begin position="21"/>
        <end position="41"/>
    </location>
</feature>
<feature type="domain" description="ABC3 transporter permease C-terminal" evidence="7">
    <location>
        <begin position="669"/>
        <end position="783"/>
    </location>
</feature>
<proteinExistence type="predicted"/>
<evidence type="ECO:0000313" key="9">
    <source>
        <dbReference type="EMBL" id="QGY47275.1"/>
    </source>
</evidence>
<evidence type="ECO:0000313" key="10">
    <source>
        <dbReference type="Proteomes" id="UP000428260"/>
    </source>
</evidence>
<keyword evidence="2" id="KW-1003">Cell membrane</keyword>
<evidence type="ECO:0000259" key="8">
    <source>
        <dbReference type="Pfam" id="PF12704"/>
    </source>
</evidence>
<evidence type="ECO:0000256" key="3">
    <source>
        <dbReference type="ARBA" id="ARBA00022692"/>
    </source>
</evidence>
<feature type="domain" description="ABC3 transporter permease C-terminal" evidence="7">
    <location>
        <begin position="287"/>
        <end position="400"/>
    </location>
</feature>
<reference evidence="9 10" key="1">
    <citation type="submission" date="2019-11" db="EMBL/GenBank/DDBJ databases">
        <authorList>
            <person name="Zheng R.K."/>
            <person name="Sun C.M."/>
        </authorList>
    </citation>
    <scope>NUCLEOTIDE SEQUENCE [LARGE SCALE GENOMIC DNA]</scope>
    <source>
        <strain evidence="9 10">WC007</strain>
    </source>
</reference>
<evidence type="ECO:0000256" key="5">
    <source>
        <dbReference type="ARBA" id="ARBA00023136"/>
    </source>
</evidence>
<evidence type="ECO:0000256" key="6">
    <source>
        <dbReference type="SAM" id="Phobius"/>
    </source>
</evidence>
<accession>A0A6I6JVT8</accession>
<sequence length="790" mass="89399">MIKYDFLFALRNFRKQRLFSLVNLFGLSLAIVAVCLILVYVQNELNFDRYNKNADRVYRVYNTFVREGKSQDWVKTPTPLGAFLKDKFPEIENTVRIARVAKGLVSYGKNSFFEENIVLADASIFDVYTFPLLIGDPQTVLETPNSVVLSKSIAEKYFGNENPMGKTISYNREADLTVSGIINDVPGNSHLPCEMIVSMPTSRAFFGDDFLTNQMNTSVFTYLLAYSGIDRDRFENAISKIATDYYGGADFGVSFHVQSLTSIHLYSNKGGEYQPNGDIRTVFIFGAIAILILIIACINYINLSFSLNKKRSTELGVRKVMGAGPTQLIRLFLSNAFVLTMFSVLISSVVVWLSLPRFTHLVGAELNLGNLDFRFYLKLTLIFLFIVLTTGLSSGWLAARLKPVASLKKNGIKNERNIGMHGVMVFAQFTVSIILITATFFVTRQMNLLKNKNLGFSKEQLLTIPINDQDLRTRIQPFKQDLLTNPNILSASITSDLPGKLLWVTSIDYEGKTEQSSETMTYLEIDKDFIKTYGVQMKAGYLPGDDACPYNGTQYLLNEAAVKKLGWEQPIGKIFACRNGKEGHITGIVHNFNFKSLHENVEPLFLYINEEGSNYLTLKLDTRSVTKTVSFVGEQWNNFVPGSPFEYFFYDDFYNQLYQKESRFSRIIFIFSCIAILIACMGIFGLAVFLSETRIKEIGIRKVNGAKISEILAMLNRDFVKWVAIAFVVACPIAWYAMNKWLENFAYKTTLSWWIFALAGLLTLGIALLTVSWQSWKAATRNPVQALRYE</sequence>
<dbReference type="InterPro" id="IPR025857">
    <property type="entry name" value="MacB_PCD"/>
</dbReference>
<feature type="transmembrane region" description="Helical" evidence="6">
    <location>
        <begin position="420"/>
        <end position="442"/>
    </location>
</feature>
<evidence type="ECO:0000259" key="7">
    <source>
        <dbReference type="Pfam" id="PF02687"/>
    </source>
</evidence>
<dbReference type="AlphaFoldDB" id="A0A6I6JVT8"/>
<dbReference type="GO" id="GO:0022857">
    <property type="term" value="F:transmembrane transporter activity"/>
    <property type="evidence" value="ECO:0007669"/>
    <property type="project" value="TreeGrafter"/>
</dbReference>
<keyword evidence="3 6" id="KW-0812">Transmembrane</keyword>
<feature type="transmembrane region" description="Helical" evidence="6">
    <location>
        <begin position="719"/>
        <end position="738"/>
    </location>
</feature>
<evidence type="ECO:0000256" key="4">
    <source>
        <dbReference type="ARBA" id="ARBA00022989"/>
    </source>
</evidence>
<feature type="transmembrane region" description="Helical" evidence="6">
    <location>
        <begin position="375"/>
        <end position="399"/>
    </location>
</feature>
<dbReference type="GO" id="GO:0005886">
    <property type="term" value="C:plasma membrane"/>
    <property type="evidence" value="ECO:0007669"/>
    <property type="project" value="UniProtKB-SubCell"/>
</dbReference>
<protein>
    <submittedName>
        <fullName evidence="9">FtsX-like permease family protein</fullName>
    </submittedName>
</protein>
<gene>
    <name evidence="9" type="ORF">GM418_27500</name>
</gene>
<dbReference type="EMBL" id="CP046401">
    <property type="protein sequence ID" value="QGY47275.1"/>
    <property type="molecule type" value="Genomic_DNA"/>
</dbReference>
<dbReference type="InterPro" id="IPR050250">
    <property type="entry name" value="Macrolide_Exporter_MacB"/>
</dbReference>
<dbReference type="RefSeq" id="WP_158870985.1">
    <property type="nucleotide sequence ID" value="NZ_CP046401.1"/>
</dbReference>
<dbReference type="PANTHER" id="PTHR30572:SF18">
    <property type="entry name" value="ABC-TYPE MACROLIDE FAMILY EXPORT SYSTEM PERMEASE COMPONENT 2"/>
    <property type="match status" value="1"/>
</dbReference>
<organism evidence="9 10">
    <name type="scientific">Maribellus comscasis</name>
    <dbReference type="NCBI Taxonomy" id="2681766"/>
    <lineage>
        <taxon>Bacteria</taxon>
        <taxon>Pseudomonadati</taxon>
        <taxon>Bacteroidota</taxon>
        <taxon>Bacteroidia</taxon>
        <taxon>Marinilabiliales</taxon>
        <taxon>Prolixibacteraceae</taxon>
        <taxon>Maribellus</taxon>
    </lineage>
</organism>
<evidence type="ECO:0000256" key="1">
    <source>
        <dbReference type="ARBA" id="ARBA00004651"/>
    </source>
</evidence>
<feature type="domain" description="MacB-like periplasmic core" evidence="8">
    <location>
        <begin position="20"/>
        <end position="240"/>
    </location>
</feature>
<keyword evidence="10" id="KW-1185">Reference proteome</keyword>
<feature type="transmembrane region" description="Helical" evidence="6">
    <location>
        <begin position="328"/>
        <end position="355"/>
    </location>
</feature>
<feature type="transmembrane region" description="Helical" evidence="6">
    <location>
        <begin position="667"/>
        <end position="691"/>
    </location>
</feature>
<dbReference type="Pfam" id="PF12704">
    <property type="entry name" value="MacB_PCD"/>
    <property type="match status" value="1"/>
</dbReference>
<keyword evidence="4 6" id="KW-1133">Transmembrane helix</keyword>
<dbReference type="InterPro" id="IPR003838">
    <property type="entry name" value="ABC3_permease_C"/>
</dbReference>
<feature type="transmembrane region" description="Helical" evidence="6">
    <location>
        <begin position="282"/>
        <end position="307"/>
    </location>
</feature>